<accession>A0ABQ5ZE09</accession>
<dbReference type="Gene3D" id="3.90.1300.10">
    <property type="entry name" value="Amidase signature (AS) domain"/>
    <property type="match status" value="1"/>
</dbReference>
<dbReference type="InterPro" id="IPR023631">
    <property type="entry name" value="Amidase_dom"/>
</dbReference>
<name>A0ABQ5ZE09_9HYPH</name>
<dbReference type="PANTHER" id="PTHR11895">
    <property type="entry name" value="TRANSAMIDASE"/>
    <property type="match status" value="1"/>
</dbReference>
<comment type="function">
    <text evidence="1">Hydrolyzes indole-3-acetamide (IAM) into indole-3-acetic acid (IAA).</text>
</comment>
<gene>
    <name evidence="4" type="primary">amiD</name>
    <name evidence="4" type="ORF">GCM10007923_22630</name>
</gene>
<dbReference type="EMBL" id="BSOP01000017">
    <property type="protein sequence ID" value="GLR51055.1"/>
    <property type="molecule type" value="Genomic_DNA"/>
</dbReference>
<dbReference type="InterPro" id="IPR036928">
    <property type="entry name" value="AS_sf"/>
</dbReference>
<dbReference type="PROSITE" id="PS00571">
    <property type="entry name" value="AMIDASES"/>
    <property type="match status" value="1"/>
</dbReference>
<feature type="domain" description="Amidase" evidence="3">
    <location>
        <begin position="28"/>
        <end position="403"/>
    </location>
</feature>
<dbReference type="Proteomes" id="UP001156702">
    <property type="component" value="Unassembled WGS sequence"/>
</dbReference>
<evidence type="ECO:0000313" key="4">
    <source>
        <dbReference type="EMBL" id="GLR51055.1"/>
    </source>
</evidence>
<dbReference type="InterPro" id="IPR000120">
    <property type="entry name" value="Amidase"/>
</dbReference>
<organism evidence="4 5">
    <name type="scientific">Shinella yambaruensis</name>
    <dbReference type="NCBI Taxonomy" id="415996"/>
    <lineage>
        <taxon>Bacteria</taxon>
        <taxon>Pseudomonadati</taxon>
        <taxon>Pseudomonadota</taxon>
        <taxon>Alphaproteobacteria</taxon>
        <taxon>Hyphomicrobiales</taxon>
        <taxon>Rhizobiaceae</taxon>
        <taxon>Shinella</taxon>
    </lineage>
</organism>
<dbReference type="InterPro" id="IPR020556">
    <property type="entry name" value="Amidase_CS"/>
</dbReference>
<evidence type="ECO:0000313" key="5">
    <source>
        <dbReference type="Proteomes" id="UP001156702"/>
    </source>
</evidence>
<dbReference type="PANTHER" id="PTHR11895:SF176">
    <property type="entry name" value="AMIDASE AMID-RELATED"/>
    <property type="match status" value="1"/>
</dbReference>
<reference evidence="5" key="1">
    <citation type="journal article" date="2019" name="Int. J. Syst. Evol. Microbiol.">
        <title>The Global Catalogue of Microorganisms (GCM) 10K type strain sequencing project: providing services to taxonomists for standard genome sequencing and annotation.</title>
        <authorList>
            <consortium name="The Broad Institute Genomics Platform"/>
            <consortium name="The Broad Institute Genome Sequencing Center for Infectious Disease"/>
            <person name="Wu L."/>
            <person name="Ma J."/>
        </authorList>
    </citation>
    <scope>NUCLEOTIDE SEQUENCE [LARGE SCALE GENOMIC DNA]</scope>
    <source>
        <strain evidence="5">NBRC 102122</strain>
    </source>
</reference>
<evidence type="ECO:0000256" key="2">
    <source>
        <dbReference type="ARBA" id="ARBA00021874"/>
    </source>
</evidence>
<protein>
    <recommendedName>
        <fullName evidence="2">Indoleacetamide hydrolase</fullName>
    </recommendedName>
</protein>
<dbReference type="SUPFAM" id="SSF75304">
    <property type="entry name" value="Amidase signature (AS) enzymes"/>
    <property type="match status" value="1"/>
</dbReference>
<keyword evidence="5" id="KW-1185">Reference proteome</keyword>
<evidence type="ECO:0000259" key="3">
    <source>
        <dbReference type="Pfam" id="PF01425"/>
    </source>
</evidence>
<proteinExistence type="predicted"/>
<comment type="caution">
    <text evidence="4">The sequence shown here is derived from an EMBL/GenBank/DDBJ whole genome shotgun (WGS) entry which is preliminary data.</text>
</comment>
<dbReference type="Pfam" id="PF01425">
    <property type="entry name" value="Amidase"/>
    <property type="match status" value="1"/>
</dbReference>
<evidence type="ECO:0000256" key="1">
    <source>
        <dbReference type="ARBA" id="ARBA00003871"/>
    </source>
</evidence>
<sequence length="433" mass="44311">MHPLNDILTSAKAARAAFLFGTAGAEEMARAMLAGIARDNPRLNAYREVLESTALAEARAADAARMAGRDPGPLAGLCVAVKENIDTVPAQASAGMRFLRDRRAVKDSWITARLRALGATIVGTTISDPGAFGVRTAEVVHPGDTTLSVGGSSGGSGAALAAGLCHAAIGTDTGGSIRVPAALCGVAGLKPSAGRWSLAGVWPLVPSLDHVGPMARTGEDLLLLAEALDPDMPARPAARRVAFDPAWVAECDGDVQAAFGQTLTALTRKGVAVSEARLPALDRVAAVHGTIFCVETAAFYRSFVAPGVELPREGQGAVNHADSITMAAYLAACRDRQQMRAAVDAILADGTVIVSPTTAVARAPKDAQSLAVGGTERDFTYGLVRLTCLFDHTGHPAAALPAAGGSLQVVAARDADRSTLALLENGLSSSTGV</sequence>